<proteinExistence type="predicted"/>
<gene>
    <name evidence="2" type="ORF">QWI16_06245</name>
</gene>
<dbReference type="SUPFAM" id="SSF49464">
    <property type="entry name" value="Carboxypeptidase regulatory domain-like"/>
    <property type="match status" value="1"/>
</dbReference>
<dbReference type="RefSeq" id="WP_302711924.1">
    <property type="nucleotide sequence ID" value="NZ_JAULRT010000046.1"/>
</dbReference>
<dbReference type="InterPro" id="IPR034242">
    <property type="entry name" value="MauL"/>
</dbReference>
<accession>A0ABT8TCD3</accession>
<evidence type="ECO:0000313" key="3">
    <source>
        <dbReference type="Proteomes" id="UP001168380"/>
    </source>
</evidence>
<keyword evidence="3" id="KW-1185">Reference proteome</keyword>
<organism evidence="2 3">
    <name type="scientific">Gilvimarinus algae</name>
    <dbReference type="NCBI Taxonomy" id="3058037"/>
    <lineage>
        <taxon>Bacteria</taxon>
        <taxon>Pseudomonadati</taxon>
        <taxon>Pseudomonadota</taxon>
        <taxon>Gammaproteobacteria</taxon>
        <taxon>Cellvibrionales</taxon>
        <taxon>Cellvibrionaceae</taxon>
        <taxon>Gilvimarinus</taxon>
    </lineage>
</organism>
<dbReference type="SUPFAM" id="SSF49503">
    <property type="entry name" value="Cupredoxins"/>
    <property type="match status" value="1"/>
</dbReference>
<dbReference type="InterPro" id="IPR008969">
    <property type="entry name" value="CarboxyPept-like_regulatory"/>
</dbReference>
<dbReference type="CDD" id="cd04221">
    <property type="entry name" value="MauL"/>
    <property type="match status" value="1"/>
</dbReference>
<keyword evidence="1" id="KW-0732">Signal</keyword>
<reference evidence="2" key="1">
    <citation type="submission" date="2023-07" db="EMBL/GenBank/DDBJ databases">
        <title>Gilvimarinus algae sp. nov., isolated from the surface of Kelp.</title>
        <authorList>
            <person name="Sun Y.Y."/>
            <person name="Gong Y."/>
            <person name="Du Z.J."/>
        </authorList>
    </citation>
    <scope>NUCLEOTIDE SEQUENCE</scope>
    <source>
        <strain evidence="2">SDUM040014</strain>
    </source>
</reference>
<dbReference type="EMBL" id="JAULRT010000046">
    <property type="protein sequence ID" value="MDO3381769.1"/>
    <property type="molecule type" value="Genomic_DNA"/>
</dbReference>
<dbReference type="InterPro" id="IPR008972">
    <property type="entry name" value="Cupredoxin"/>
</dbReference>
<dbReference type="Gene3D" id="2.60.40.420">
    <property type="entry name" value="Cupredoxins - blue copper proteins"/>
    <property type="match status" value="1"/>
</dbReference>
<evidence type="ECO:0008006" key="4">
    <source>
        <dbReference type="Google" id="ProtNLM"/>
    </source>
</evidence>
<evidence type="ECO:0000256" key="1">
    <source>
        <dbReference type="SAM" id="SignalP"/>
    </source>
</evidence>
<name>A0ABT8TCD3_9GAMM</name>
<protein>
    <recommendedName>
        <fullName evidence="4">Methylamine utilization protein</fullName>
    </recommendedName>
</protein>
<comment type="caution">
    <text evidence="2">The sequence shown here is derived from an EMBL/GenBank/DDBJ whole genome shotgun (WGS) entry which is preliminary data.</text>
</comment>
<sequence>MKFCKQFGVLAACMMTAEAMALQVNVRNSSGEPVESAVVAVYGDLPQRQMETAVMDQHDRQFLPQVLAVQVGTKVTFPNSDDIRHHVYSFSPAKRFELRLYHGTTAEPVMFDQPGKVVLGCNIHDSMLGYIYVLDTPAFAVTDVNGRAQLDVPPGRYRLQVQHPRADQLTEQAVAVGADEPGSVQVEFGRLAPDPRSVGDKTELEALFD</sequence>
<evidence type="ECO:0000313" key="2">
    <source>
        <dbReference type="EMBL" id="MDO3381769.1"/>
    </source>
</evidence>
<feature type="signal peptide" evidence="1">
    <location>
        <begin position="1"/>
        <end position="21"/>
    </location>
</feature>
<feature type="chain" id="PRO_5046942346" description="Methylamine utilization protein" evidence="1">
    <location>
        <begin position="22"/>
        <end position="209"/>
    </location>
</feature>
<dbReference type="Proteomes" id="UP001168380">
    <property type="component" value="Unassembled WGS sequence"/>
</dbReference>